<evidence type="ECO:0000313" key="2">
    <source>
        <dbReference type="EMBL" id="EGF98896.1"/>
    </source>
</evidence>
<feature type="compositionally biased region" description="Basic and acidic residues" evidence="1">
    <location>
        <begin position="64"/>
        <end position="82"/>
    </location>
</feature>
<keyword evidence="3" id="KW-1185">Reference proteome</keyword>
<dbReference type="KEGG" id="mlr:MELLADRAFT_79592"/>
<feature type="compositionally biased region" description="Low complexity" evidence="1">
    <location>
        <begin position="253"/>
        <end position="267"/>
    </location>
</feature>
<proteinExistence type="predicted"/>
<feature type="compositionally biased region" description="Low complexity" evidence="1">
    <location>
        <begin position="128"/>
        <end position="150"/>
    </location>
</feature>
<feature type="compositionally biased region" description="Polar residues" evidence="1">
    <location>
        <begin position="521"/>
        <end position="557"/>
    </location>
</feature>
<protein>
    <submittedName>
        <fullName evidence="2">Uncharacterized protein</fullName>
    </submittedName>
</protein>
<evidence type="ECO:0000313" key="3">
    <source>
        <dbReference type="Proteomes" id="UP000001072"/>
    </source>
</evidence>
<feature type="region of interest" description="Disordered" evidence="1">
    <location>
        <begin position="40"/>
        <end position="83"/>
    </location>
</feature>
<dbReference type="RefSeq" id="XP_007417831.1">
    <property type="nucleotide sequence ID" value="XM_007417769.1"/>
</dbReference>
<feature type="compositionally biased region" description="Polar residues" evidence="1">
    <location>
        <begin position="159"/>
        <end position="174"/>
    </location>
</feature>
<feature type="compositionally biased region" description="Polar residues" evidence="1">
    <location>
        <begin position="398"/>
        <end position="411"/>
    </location>
</feature>
<dbReference type="InParanoid" id="F4S8Z8"/>
<feature type="compositionally biased region" description="Polar residues" evidence="1">
    <location>
        <begin position="356"/>
        <end position="365"/>
    </location>
</feature>
<dbReference type="GeneID" id="18933290"/>
<sequence length="970" mass="104912">MSTINTPRPLAFSREFHHDLICSASRSGLVPLYPTNSTSESSSSFKFPSRPSSNQEAQVSTKTSDLKHDSITTEKPQHHRDLTITNPKPCLVIICVNCNKSTAWFSPPTPQSQPLVDPQTDDHHSTGSNHSSNILNTHSSTSSLNNSSSNQAPIPSPESLHQSSLRHGSRQPHSPFSRPQHPSTCPSLFPTSPKDQPTAPTWISGQIHGICSECQTASQTGSGLRHAKVSGDVLSHPSKPRPMSLLSDVTPLSASSCSSGSFPSSTSIPLDLDDEDGGHSLASSPSSAQVISVASVKPFRLSFPEVVSMRQRNLKPSTPPELPQLDKPDGSRHSPEHVIKLDLPPRRKARRGTPPTAVSESQTSDLARPDAGHTSEISSPPARSAPSAKRPATAATVTPASHSIVRQNSSHGLLGRFMSSPLMEFKRRPNTATGSSTHGPTVKTPSPTVEELRSPLPTPRPITPASHLTQHRTFASAPSLAAFQRPATATTPISPPFADAPAGAIRRPATGMGSRALDSLPTKSSGPLTFPDSTTPHDFSYIPSWTNGDQKRSQTAIQRVEPPKKSSRSVPSTPMNPKFKSNGSTPSGEIGLEAMKNPIQAHASVSKLPPEDFHSKSRSLTMSIFPRPSSDTFRPGQSLIVYLRRAPKKKFGTIGVVLSGRMIESRNGSSHEFMKVIKPVLTSGGVCNDARVIGVNGDEWAVEITIPEYATCACTPGPLPLPSAGSNPLGEVIYTIQLLAEKKQLISSQETILVKFHLTKAENRGIGSQLTTRPASVKSSKGKIVFGAGHLGSIEDYSLSHHLYFYHPERVEIFYAFEVRFGPHSNLPTQVIDQLAHSAKVELRYLIGEDKRMMKGVIDHRVRGWRPIENGWMINGSLEVKDVGALISPTTSTYSSNISHSTSANTFKQKKYEIEREKTSLKIKKELFLIVCMEESSQIGILNGKKLELSTLLGDTVLSKCPLRILGFQP</sequence>
<dbReference type="HOGENOM" id="CLU_305664_0_0_1"/>
<feature type="compositionally biased region" description="Polar residues" evidence="1">
    <location>
        <begin position="180"/>
        <end position="203"/>
    </location>
</feature>
<feature type="region of interest" description="Disordered" evidence="1">
    <location>
        <begin position="310"/>
        <end position="414"/>
    </location>
</feature>
<name>F4S8Z8_MELLP</name>
<dbReference type="VEuPathDB" id="FungiDB:MELLADRAFT_79592"/>
<accession>F4S8Z8</accession>
<feature type="region of interest" description="Disordered" evidence="1">
    <location>
        <begin position="106"/>
        <end position="203"/>
    </location>
</feature>
<gene>
    <name evidence="2" type="ORF">MELLADRAFT_79592</name>
</gene>
<evidence type="ECO:0000256" key="1">
    <source>
        <dbReference type="SAM" id="MobiDB-lite"/>
    </source>
</evidence>
<dbReference type="EMBL" id="GL883167">
    <property type="protein sequence ID" value="EGF98896.1"/>
    <property type="molecule type" value="Genomic_DNA"/>
</dbReference>
<organism evidence="3">
    <name type="scientific">Melampsora larici-populina (strain 98AG31 / pathotype 3-4-7)</name>
    <name type="common">Poplar leaf rust fungus</name>
    <dbReference type="NCBI Taxonomy" id="747676"/>
    <lineage>
        <taxon>Eukaryota</taxon>
        <taxon>Fungi</taxon>
        <taxon>Dikarya</taxon>
        <taxon>Basidiomycota</taxon>
        <taxon>Pucciniomycotina</taxon>
        <taxon>Pucciniomycetes</taxon>
        <taxon>Pucciniales</taxon>
        <taxon>Melampsoraceae</taxon>
        <taxon>Melampsora</taxon>
    </lineage>
</organism>
<feature type="compositionally biased region" description="Polar residues" evidence="1">
    <location>
        <begin position="568"/>
        <end position="587"/>
    </location>
</feature>
<feature type="region of interest" description="Disordered" evidence="1">
    <location>
        <begin position="490"/>
        <end position="591"/>
    </location>
</feature>
<reference evidence="3" key="1">
    <citation type="journal article" date="2011" name="Proc. Natl. Acad. Sci. U.S.A.">
        <title>Obligate biotrophy features unraveled by the genomic analysis of rust fungi.</title>
        <authorList>
            <person name="Duplessis S."/>
            <person name="Cuomo C.A."/>
            <person name="Lin Y.-C."/>
            <person name="Aerts A."/>
            <person name="Tisserant E."/>
            <person name="Veneault-Fourrey C."/>
            <person name="Joly D.L."/>
            <person name="Hacquard S."/>
            <person name="Amselem J."/>
            <person name="Cantarel B.L."/>
            <person name="Chiu R."/>
            <person name="Coutinho P.M."/>
            <person name="Feau N."/>
            <person name="Field M."/>
            <person name="Frey P."/>
            <person name="Gelhaye E."/>
            <person name="Goldberg J."/>
            <person name="Grabherr M.G."/>
            <person name="Kodira C.D."/>
            <person name="Kohler A."/>
            <person name="Kuees U."/>
            <person name="Lindquist E.A."/>
            <person name="Lucas S.M."/>
            <person name="Mago R."/>
            <person name="Mauceli E."/>
            <person name="Morin E."/>
            <person name="Murat C."/>
            <person name="Pangilinan J.L."/>
            <person name="Park R."/>
            <person name="Pearson M."/>
            <person name="Quesneville H."/>
            <person name="Rouhier N."/>
            <person name="Sakthikumar S."/>
            <person name="Salamov A.A."/>
            <person name="Schmutz J."/>
            <person name="Selles B."/>
            <person name="Shapiro H."/>
            <person name="Tanguay P."/>
            <person name="Tuskan G.A."/>
            <person name="Henrissat B."/>
            <person name="Van de Peer Y."/>
            <person name="Rouze P."/>
            <person name="Ellis J.G."/>
            <person name="Dodds P.N."/>
            <person name="Schein J.E."/>
            <person name="Zhong S."/>
            <person name="Hamelin R.C."/>
            <person name="Grigoriev I.V."/>
            <person name="Szabo L.J."/>
            <person name="Martin F."/>
        </authorList>
    </citation>
    <scope>NUCLEOTIDE SEQUENCE [LARGE SCALE GENOMIC DNA]</scope>
    <source>
        <strain evidence="3">98AG31 / pathotype 3-4-7</strain>
    </source>
</reference>
<feature type="compositionally biased region" description="Low complexity" evidence="1">
    <location>
        <begin position="40"/>
        <end position="54"/>
    </location>
</feature>
<feature type="region of interest" description="Disordered" evidence="1">
    <location>
        <begin position="222"/>
        <end position="289"/>
    </location>
</feature>
<feature type="region of interest" description="Disordered" evidence="1">
    <location>
        <begin position="427"/>
        <end position="455"/>
    </location>
</feature>
<feature type="compositionally biased region" description="Low complexity" evidence="1">
    <location>
        <begin position="378"/>
        <end position="396"/>
    </location>
</feature>
<dbReference type="AlphaFoldDB" id="F4S8Z8"/>
<feature type="compositionally biased region" description="Basic and acidic residues" evidence="1">
    <location>
        <begin position="324"/>
        <end position="345"/>
    </location>
</feature>
<feature type="compositionally biased region" description="Polar residues" evidence="1">
    <location>
        <begin position="430"/>
        <end position="447"/>
    </location>
</feature>
<dbReference type="Proteomes" id="UP000001072">
    <property type="component" value="Unassembled WGS sequence"/>
</dbReference>
<dbReference type="OrthoDB" id="2506661at2759"/>